<name>A0A0N4T6B3_BRUPA</name>
<dbReference type="InterPro" id="IPR011060">
    <property type="entry name" value="RibuloseP-bd_barrel"/>
</dbReference>
<reference evidence="3" key="1">
    <citation type="submission" date="2017-02" db="UniProtKB">
        <authorList>
            <consortium name="WormBaseParasite"/>
        </authorList>
    </citation>
    <scope>IDENTIFICATION</scope>
</reference>
<reference evidence="1 2" key="2">
    <citation type="submission" date="2018-11" db="EMBL/GenBank/DDBJ databases">
        <authorList>
            <consortium name="Pathogen Informatics"/>
        </authorList>
    </citation>
    <scope>NUCLEOTIDE SEQUENCE [LARGE SCALE GENOMIC DNA]</scope>
</reference>
<dbReference type="InterPro" id="IPR013785">
    <property type="entry name" value="Aldolase_TIM"/>
</dbReference>
<accession>A0A0N4T6B3</accession>
<keyword evidence="2" id="KW-1185">Reference proteome</keyword>
<evidence type="ECO:0000313" key="1">
    <source>
        <dbReference type="EMBL" id="VDN84900.1"/>
    </source>
</evidence>
<dbReference type="Proteomes" id="UP000278627">
    <property type="component" value="Unassembled WGS sequence"/>
</dbReference>
<gene>
    <name evidence="1" type="ORF">BPAG_LOCUS3714</name>
</gene>
<sequence length="57" mass="6291">MLEEALSIVKDTKTKLIGVTVLTSMSNEDLSELGIAREVKSQITGLAFMRVFLYDGQ</sequence>
<dbReference type="WBParaSite" id="BPAG_0000374601-mRNA-1">
    <property type="protein sequence ID" value="BPAG_0000374601-mRNA-1"/>
    <property type="gene ID" value="BPAG_0000374601"/>
</dbReference>
<proteinExistence type="predicted"/>
<evidence type="ECO:0000313" key="2">
    <source>
        <dbReference type="Proteomes" id="UP000278627"/>
    </source>
</evidence>
<dbReference type="EMBL" id="UZAD01001257">
    <property type="protein sequence ID" value="VDN84900.1"/>
    <property type="molecule type" value="Genomic_DNA"/>
</dbReference>
<dbReference type="SUPFAM" id="SSF51366">
    <property type="entry name" value="Ribulose-phoshate binding barrel"/>
    <property type="match status" value="1"/>
</dbReference>
<organism evidence="3">
    <name type="scientific">Brugia pahangi</name>
    <name type="common">Filarial nematode worm</name>
    <dbReference type="NCBI Taxonomy" id="6280"/>
    <lineage>
        <taxon>Eukaryota</taxon>
        <taxon>Metazoa</taxon>
        <taxon>Ecdysozoa</taxon>
        <taxon>Nematoda</taxon>
        <taxon>Chromadorea</taxon>
        <taxon>Rhabditida</taxon>
        <taxon>Spirurina</taxon>
        <taxon>Spiruromorpha</taxon>
        <taxon>Filarioidea</taxon>
        <taxon>Onchocercidae</taxon>
        <taxon>Brugia</taxon>
    </lineage>
</organism>
<dbReference type="AlphaFoldDB" id="A0A0N4T6B3"/>
<dbReference type="Gene3D" id="3.20.20.70">
    <property type="entry name" value="Aldolase class I"/>
    <property type="match status" value="1"/>
</dbReference>
<evidence type="ECO:0000313" key="3">
    <source>
        <dbReference type="WBParaSite" id="BPAG_0000374601-mRNA-1"/>
    </source>
</evidence>
<protein>
    <submittedName>
        <fullName evidence="3">Response regulator</fullName>
    </submittedName>
</protein>